<protein>
    <submittedName>
        <fullName evidence="2">Uncharacterized protein</fullName>
    </submittedName>
</protein>
<dbReference type="OrthoDB" id="1453160at2"/>
<feature type="chain" id="PRO_5008392329" evidence="1">
    <location>
        <begin position="19"/>
        <end position="209"/>
    </location>
</feature>
<gene>
    <name evidence="2" type="ORF">A7A78_01350</name>
</gene>
<reference evidence="2 3" key="1">
    <citation type="submission" date="2016-05" db="EMBL/GenBank/DDBJ databases">
        <title>Genome sequencing of Vitellibacter soesokkakensis RSSK-12.</title>
        <authorList>
            <person name="Thevarajoo S."/>
            <person name="Selvaratnam C."/>
            <person name="Goh K.M."/>
            <person name="Chan K.-G."/>
            <person name="Chong C.S."/>
        </authorList>
    </citation>
    <scope>NUCLEOTIDE SEQUENCE [LARGE SCALE GENOMIC DNA]</scope>
    <source>
        <strain evidence="2 3">RSSK-12</strain>
    </source>
</reference>
<evidence type="ECO:0000256" key="1">
    <source>
        <dbReference type="SAM" id="SignalP"/>
    </source>
</evidence>
<comment type="caution">
    <text evidence="2">The sequence shown here is derived from an EMBL/GenBank/DDBJ whole genome shotgun (WGS) entry which is preliminary data.</text>
</comment>
<evidence type="ECO:0000313" key="3">
    <source>
        <dbReference type="Proteomes" id="UP000077552"/>
    </source>
</evidence>
<name>A0A1A9LIM6_9FLAO</name>
<accession>A0A1A9LIM6</accession>
<proteinExistence type="predicted"/>
<organism evidence="2 3">
    <name type="scientific">Aequorivita soesokkakensis</name>
    <dbReference type="NCBI Taxonomy" id="1385699"/>
    <lineage>
        <taxon>Bacteria</taxon>
        <taxon>Pseudomonadati</taxon>
        <taxon>Bacteroidota</taxon>
        <taxon>Flavobacteriia</taxon>
        <taxon>Flavobacteriales</taxon>
        <taxon>Flavobacteriaceae</taxon>
        <taxon>Aequorivita</taxon>
    </lineage>
</organism>
<dbReference type="RefSeq" id="WP_068760480.1">
    <property type="nucleotide sequence ID" value="NZ_LXIE01000001.1"/>
</dbReference>
<evidence type="ECO:0000313" key="2">
    <source>
        <dbReference type="EMBL" id="OAD92581.1"/>
    </source>
</evidence>
<dbReference type="Proteomes" id="UP000077552">
    <property type="component" value="Unassembled WGS sequence"/>
</dbReference>
<keyword evidence="1" id="KW-0732">Signal</keyword>
<feature type="signal peptide" evidence="1">
    <location>
        <begin position="1"/>
        <end position="18"/>
    </location>
</feature>
<sequence>MKNIFFLFILMIASIGFAQNDEAFVDNLVSQKMAELELQANPERFYRKDYCEGNIQMFTLPDGKLCTSTSTYYSVYVFWKEDDKIMKLQKFDNCGSFKPISVGISKEMSKILKNKEALKTEEVKPYEGEKVDNNAFGNMFVSSCHKEYKFVFGRDAFEKSFKEFDLSNDSKYKNVNAEHNNSLELVSLDKEISELVKNFEESGKFFRED</sequence>
<dbReference type="AlphaFoldDB" id="A0A1A9LIM6"/>
<dbReference type="EMBL" id="LXIE01000001">
    <property type="protein sequence ID" value="OAD92581.1"/>
    <property type="molecule type" value="Genomic_DNA"/>
</dbReference>
<keyword evidence="3" id="KW-1185">Reference proteome</keyword>